<dbReference type="SUPFAM" id="SSF47473">
    <property type="entry name" value="EF-hand"/>
    <property type="match status" value="1"/>
</dbReference>
<dbReference type="PANTHER" id="PTHR46222:SF1">
    <property type="entry name" value="PEPTIDYL-PROLYL CIS-TRANS ISOMERASE FKBP14"/>
    <property type="match status" value="1"/>
</dbReference>
<dbReference type="InterPro" id="IPR052273">
    <property type="entry name" value="PPIase_FKBP"/>
</dbReference>
<keyword evidence="3" id="KW-0479">Metal-binding</keyword>
<dbReference type="EC" id="5.2.1.8" evidence="2"/>
<dbReference type="Ensembl" id="ENSCCNT00000017879.1">
    <property type="protein sequence ID" value="ENSCCNP00000013625.1"/>
    <property type="gene ID" value="ENSCCNG00000014127.1"/>
</dbReference>
<evidence type="ECO:0000256" key="5">
    <source>
        <dbReference type="ARBA" id="ARBA00022737"/>
    </source>
</evidence>
<evidence type="ECO:0000256" key="8">
    <source>
        <dbReference type="ARBA" id="ARBA00023235"/>
    </source>
</evidence>
<evidence type="ECO:0000256" key="3">
    <source>
        <dbReference type="ARBA" id="ARBA00022723"/>
    </source>
</evidence>
<feature type="domain" description="EF-hand" evidence="10">
    <location>
        <begin position="80"/>
        <end position="112"/>
    </location>
</feature>
<sequence>MTTPKCVLVGQDFLIQVSKIPPESTLIFNIDLLEIRNGPRSHESFQEMDLNDDWKLSKHEVKVYLKKEFEKHGAVVNESHHDVLVEDIFDKEDEDKDGYISAREFTYKHDEL</sequence>
<evidence type="ECO:0000259" key="10">
    <source>
        <dbReference type="PROSITE" id="PS50222"/>
    </source>
</evidence>
<evidence type="ECO:0000256" key="2">
    <source>
        <dbReference type="ARBA" id="ARBA00013194"/>
    </source>
</evidence>
<dbReference type="PROSITE" id="PS50222">
    <property type="entry name" value="EF_HAND_2"/>
    <property type="match status" value="2"/>
</dbReference>
<dbReference type="FunFam" id="1.10.238.10:FF:000118">
    <property type="entry name" value="Peptidylprolyl isomerase"/>
    <property type="match status" value="1"/>
</dbReference>
<proteinExistence type="predicted"/>
<dbReference type="InterPro" id="IPR018247">
    <property type="entry name" value="EF_Hand_1_Ca_BS"/>
</dbReference>
<organism evidence="11">
    <name type="scientific">Castor canadensis</name>
    <name type="common">American beaver</name>
    <dbReference type="NCBI Taxonomy" id="51338"/>
    <lineage>
        <taxon>Eukaryota</taxon>
        <taxon>Metazoa</taxon>
        <taxon>Chordata</taxon>
        <taxon>Craniata</taxon>
        <taxon>Vertebrata</taxon>
        <taxon>Euteleostomi</taxon>
        <taxon>Mammalia</taxon>
        <taxon>Eutheria</taxon>
        <taxon>Euarchontoglires</taxon>
        <taxon>Glires</taxon>
        <taxon>Rodentia</taxon>
        <taxon>Castorimorpha</taxon>
        <taxon>Castoridae</taxon>
        <taxon>Castor</taxon>
    </lineage>
</organism>
<dbReference type="GO" id="GO:0003755">
    <property type="term" value="F:peptidyl-prolyl cis-trans isomerase activity"/>
    <property type="evidence" value="ECO:0007669"/>
    <property type="project" value="UniProtKB-KW"/>
</dbReference>
<dbReference type="InterPro" id="IPR002048">
    <property type="entry name" value="EF_hand_dom"/>
</dbReference>
<evidence type="ECO:0000256" key="1">
    <source>
        <dbReference type="ARBA" id="ARBA00000971"/>
    </source>
</evidence>
<keyword evidence="7" id="KW-0697">Rotamase</keyword>
<accession>A0A8C0WNH0</accession>
<dbReference type="AlphaFoldDB" id="A0A8C0WNH0"/>
<comment type="catalytic activity">
    <reaction evidence="1">
        <text>[protein]-peptidylproline (omega=180) = [protein]-peptidylproline (omega=0)</text>
        <dbReference type="Rhea" id="RHEA:16237"/>
        <dbReference type="Rhea" id="RHEA-COMP:10747"/>
        <dbReference type="Rhea" id="RHEA-COMP:10748"/>
        <dbReference type="ChEBI" id="CHEBI:83833"/>
        <dbReference type="ChEBI" id="CHEBI:83834"/>
        <dbReference type="EC" id="5.2.1.8"/>
    </reaction>
</comment>
<dbReference type="Gene3D" id="1.10.238.10">
    <property type="entry name" value="EF-hand"/>
    <property type="match status" value="1"/>
</dbReference>
<evidence type="ECO:0000313" key="11">
    <source>
        <dbReference type="Ensembl" id="ENSCCNP00000013625.1"/>
    </source>
</evidence>
<keyword evidence="5" id="KW-0677">Repeat</keyword>
<evidence type="ECO:0000256" key="4">
    <source>
        <dbReference type="ARBA" id="ARBA00022729"/>
    </source>
</evidence>
<evidence type="ECO:0000256" key="6">
    <source>
        <dbReference type="ARBA" id="ARBA00022837"/>
    </source>
</evidence>
<dbReference type="PROSITE" id="PS00018">
    <property type="entry name" value="EF_HAND_1"/>
    <property type="match status" value="1"/>
</dbReference>
<gene>
    <name evidence="11" type="primary">Fkbp14</name>
</gene>
<dbReference type="GO" id="GO:0005509">
    <property type="term" value="F:calcium ion binding"/>
    <property type="evidence" value="ECO:0007669"/>
    <property type="project" value="InterPro"/>
</dbReference>
<name>A0A8C0WNH0_CASCN</name>
<feature type="domain" description="EF-hand" evidence="10">
    <location>
        <begin position="36"/>
        <end position="71"/>
    </location>
</feature>
<keyword evidence="4" id="KW-0732">Signal</keyword>
<evidence type="ECO:0000256" key="7">
    <source>
        <dbReference type="ARBA" id="ARBA00023110"/>
    </source>
</evidence>
<dbReference type="Pfam" id="PF13499">
    <property type="entry name" value="EF-hand_7"/>
    <property type="match status" value="1"/>
</dbReference>
<protein>
    <recommendedName>
        <fullName evidence="2">peptidylprolyl isomerase</fullName>
        <ecNumber evidence="2">5.2.1.8</ecNumber>
    </recommendedName>
    <alternativeName>
        <fullName evidence="9">Rotamase</fullName>
    </alternativeName>
</protein>
<keyword evidence="8" id="KW-0413">Isomerase</keyword>
<evidence type="ECO:0000256" key="9">
    <source>
        <dbReference type="ARBA" id="ARBA00029569"/>
    </source>
</evidence>
<reference evidence="11" key="1">
    <citation type="submission" date="2023-09" db="UniProtKB">
        <authorList>
            <consortium name="Ensembl"/>
        </authorList>
    </citation>
    <scope>IDENTIFICATION</scope>
</reference>
<keyword evidence="6" id="KW-0106">Calcium</keyword>
<dbReference type="InterPro" id="IPR011992">
    <property type="entry name" value="EF-hand-dom_pair"/>
</dbReference>
<dbReference type="PANTHER" id="PTHR46222">
    <property type="entry name" value="PEPTIDYL-PROLYL CIS-TRANS ISOMERASE FKBP7/14"/>
    <property type="match status" value="1"/>
</dbReference>